<dbReference type="SUPFAM" id="SSF47954">
    <property type="entry name" value="Cyclin-like"/>
    <property type="match status" value="1"/>
</dbReference>
<dbReference type="GO" id="GO:0035861">
    <property type="term" value="C:site of double-strand break"/>
    <property type="evidence" value="ECO:0007669"/>
    <property type="project" value="TreeGrafter"/>
</dbReference>
<dbReference type="AlphaFoldDB" id="A0A914UH33"/>
<name>A0A914UH33_9BILA</name>
<evidence type="ECO:0000313" key="1">
    <source>
        <dbReference type="Proteomes" id="UP000887566"/>
    </source>
</evidence>
<reference evidence="2" key="1">
    <citation type="submission" date="2022-11" db="UniProtKB">
        <authorList>
            <consortium name="WormBaseParasite"/>
        </authorList>
    </citation>
    <scope>IDENTIFICATION</scope>
</reference>
<dbReference type="PANTHER" id="PTHR21615">
    <property type="entry name" value="CYCLIN N-TERMINAL DOMAIN-CONTAINING PROTEIN 1"/>
    <property type="match status" value="1"/>
</dbReference>
<dbReference type="Gene3D" id="1.10.472.10">
    <property type="entry name" value="Cyclin-like"/>
    <property type="match status" value="1"/>
</dbReference>
<dbReference type="PANTHER" id="PTHR21615:SF2">
    <property type="entry name" value="CYCLIN N-TERMINAL DOMAIN-CONTAINING PROTEIN 1"/>
    <property type="match status" value="1"/>
</dbReference>
<evidence type="ECO:0000313" key="2">
    <source>
        <dbReference type="WBParaSite" id="PSAMB.scaffold1000size37369.g10230.t1"/>
    </source>
</evidence>
<dbReference type="InterPro" id="IPR036915">
    <property type="entry name" value="Cyclin-like_sf"/>
</dbReference>
<accession>A0A914UH33</accession>
<dbReference type="GO" id="GO:0007131">
    <property type="term" value="P:reciprocal meiotic recombination"/>
    <property type="evidence" value="ECO:0007669"/>
    <property type="project" value="TreeGrafter"/>
</dbReference>
<protein>
    <submittedName>
        <fullName evidence="2">Cyclin N-terminal domain-containing protein</fullName>
    </submittedName>
</protein>
<organism evidence="1 2">
    <name type="scientific">Plectus sambesii</name>
    <dbReference type="NCBI Taxonomy" id="2011161"/>
    <lineage>
        <taxon>Eukaryota</taxon>
        <taxon>Metazoa</taxon>
        <taxon>Ecdysozoa</taxon>
        <taxon>Nematoda</taxon>
        <taxon>Chromadorea</taxon>
        <taxon>Plectida</taxon>
        <taxon>Plectina</taxon>
        <taxon>Plectoidea</taxon>
        <taxon>Plectidae</taxon>
        <taxon>Plectus</taxon>
    </lineage>
</organism>
<dbReference type="CDD" id="cd20541">
    <property type="entry name" value="CYCLIN_CNTD1"/>
    <property type="match status" value="1"/>
</dbReference>
<sequence>MALPTTPNFSDRTASLSLDMIQDWLSILMTENSMRIKRAIEFDQLFLTPRAVDYIFTLCARLKLPQDVKFAAALIFDQFMLAHVDQMYASLVELKMRDSKKMREWERIETTIAHQVPLRTLSCIQIASKMHSYHHSLSAKAVMQCLESLGLAYTEESVKRSELRVLKTLDFSVASHHSPVVYIETLLKILHLDDDSLPAQKIWLYAQLVLDVVFIERDAIYNRLMVNVLGQSAGCMTRERMAFLKADWLLLSAAVIVAADSCVRGVNSGDKLIAPLSKVTHLPVEDIADFSVAIMQHFAAVQPSEIAQDSDHS</sequence>
<keyword evidence="1" id="KW-1185">Reference proteome</keyword>
<dbReference type="Proteomes" id="UP000887566">
    <property type="component" value="Unplaced"/>
</dbReference>
<dbReference type="WBParaSite" id="PSAMB.scaffold1000size37369.g10230.t1">
    <property type="protein sequence ID" value="PSAMB.scaffold1000size37369.g10230.t1"/>
    <property type="gene ID" value="PSAMB.scaffold1000size37369.g10230"/>
</dbReference>
<proteinExistence type="predicted"/>